<proteinExistence type="predicted"/>
<evidence type="ECO:0000313" key="2">
    <source>
        <dbReference type="Proteomes" id="UP001610432"/>
    </source>
</evidence>
<sequence length="60" mass="6609">MTSTSDSNITPTVADCGRVSELALSVYKSCRSSAEDFQNMAYTRPNRAQSYGRRFPPGET</sequence>
<name>A0ABR4L8P4_9EURO</name>
<dbReference type="RefSeq" id="XP_070880805.1">
    <property type="nucleotide sequence ID" value="XM_071030544.1"/>
</dbReference>
<reference evidence="1 2" key="1">
    <citation type="submission" date="2024-07" db="EMBL/GenBank/DDBJ databases">
        <title>Section-level genome sequencing and comparative genomics of Aspergillus sections Usti and Cavernicolus.</title>
        <authorList>
            <consortium name="Lawrence Berkeley National Laboratory"/>
            <person name="Nybo J.L."/>
            <person name="Vesth T.C."/>
            <person name="Theobald S."/>
            <person name="Frisvad J.C."/>
            <person name="Larsen T.O."/>
            <person name="Kjaerboelling I."/>
            <person name="Rothschild-Mancinelli K."/>
            <person name="Lyhne E.K."/>
            <person name="Kogle M.E."/>
            <person name="Barry K."/>
            <person name="Clum A."/>
            <person name="Na H."/>
            <person name="Ledsgaard L."/>
            <person name="Lin J."/>
            <person name="Lipzen A."/>
            <person name="Kuo A."/>
            <person name="Riley R."/>
            <person name="Mondo S."/>
            <person name="Labutti K."/>
            <person name="Haridas S."/>
            <person name="Pangalinan J."/>
            <person name="Salamov A.A."/>
            <person name="Simmons B.A."/>
            <person name="Magnuson J.K."/>
            <person name="Chen J."/>
            <person name="Drula E."/>
            <person name="Henrissat B."/>
            <person name="Wiebenga A."/>
            <person name="Lubbers R.J."/>
            <person name="Gomes A.C."/>
            <person name="Macurrencykelacurrency M.R."/>
            <person name="Stajich J."/>
            <person name="Grigoriev I.V."/>
            <person name="Mortensen U.H."/>
            <person name="De Vries R.P."/>
            <person name="Baker S.E."/>
            <person name="Andersen M.R."/>
        </authorList>
    </citation>
    <scope>NUCLEOTIDE SEQUENCE [LARGE SCALE GENOMIC DNA]</scope>
    <source>
        <strain evidence="1 2">CBS 449.75</strain>
    </source>
</reference>
<evidence type="ECO:0000313" key="1">
    <source>
        <dbReference type="EMBL" id="KAL2860911.1"/>
    </source>
</evidence>
<gene>
    <name evidence="1" type="ORF">BJX67DRAFT_367653</name>
</gene>
<dbReference type="GeneID" id="98145616"/>
<feature type="non-terminal residue" evidence="1">
    <location>
        <position position="60"/>
    </location>
</feature>
<protein>
    <submittedName>
        <fullName evidence="1">Uncharacterized protein</fullName>
    </submittedName>
</protein>
<dbReference type="Proteomes" id="UP001610432">
    <property type="component" value="Unassembled WGS sequence"/>
</dbReference>
<organism evidence="1 2">
    <name type="scientific">Aspergillus lucknowensis</name>
    <dbReference type="NCBI Taxonomy" id="176173"/>
    <lineage>
        <taxon>Eukaryota</taxon>
        <taxon>Fungi</taxon>
        <taxon>Dikarya</taxon>
        <taxon>Ascomycota</taxon>
        <taxon>Pezizomycotina</taxon>
        <taxon>Eurotiomycetes</taxon>
        <taxon>Eurotiomycetidae</taxon>
        <taxon>Eurotiales</taxon>
        <taxon>Aspergillaceae</taxon>
        <taxon>Aspergillus</taxon>
        <taxon>Aspergillus subgen. Nidulantes</taxon>
    </lineage>
</organism>
<dbReference type="EMBL" id="JBFXLQ010000080">
    <property type="protein sequence ID" value="KAL2860911.1"/>
    <property type="molecule type" value="Genomic_DNA"/>
</dbReference>
<keyword evidence="2" id="KW-1185">Reference proteome</keyword>
<comment type="caution">
    <text evidence="1">The sequence shown here is derived from an EMBL/GenBank/DDBJ whole genome shotgun (WGS) entry which is preliminary data.</text>
</comment>
<accession>A0ABR4L8P4</accession>